<keyword evidence="7" id="KW-0245">EGF-like domain</keyword>
<feature type="transmembrane region" description="Helical" evidence="9">
    <location>
        <begin position="1036"/>
        <end position="1061"/>
    </location>
</feature>
<feature type="chain" id="PRO_5005602251" evidence="10">
    <location>
        <begin position="30"/>
        <end position="1258"/>
    </location>
</feature>
<evidence type="ECO:0000313" key="13">
    <source>
        <dbReference type="Proteomes" id="UP000037460"/>
    </source>
</evidence>
<feature type="transmembrane region" description="Helical" evidence="9">
    <location>
        <begin position="785"/>
        <end position="807"/>
    </location>
</feature>
<dbReference type="PANTHER" id="PTHR12385">
    <property type="entry name" value="CHOLINE TRANSPORTER-LIKE (SLC FAMILY 44)"/>
    <property type="match status" value="1"/>
</dbReference>
<comment type="subcellular location">
    <subcellularLocation>
        <location evidence="1">Membrane</location>
        <topology evidence="1">Multi-pass membrane protein</topology>
    </subcellularLocation>
</comment>
<evidence type="ECO:0000256" key="3">
    <source>
        <dbReference type="ARBA" id="ARBA00022692"/>
    </source>
</evidence>
<feature type="region of interest" description="Disordered" evidence="8">
    <location>
        <begin position="1236"/>
        <end position="1258"/>
    </location>
</feature>
<feature type="transmembrane region" description="Helical" evidence="9">
    <location>
        <begin position="549"/>
        <end position="572"/>
    </location>
</feature>
<feature type="transmembrane region" description="Helical" evidence="9">
    <location>
        <begin position="879"/>
        <end position="902"/>
    </location>
</feature>
<keyword evidence="5 9" id="KW-0472">Membrane</keyword>
<dbReference type="InterPro" id="IPR000742">
    <property type="entry name" value="EGF"/>
</dbReference>
<feature type="transmembrane region" description="Helical" evidence="9">
    <location>
        <begin position="1181"/>
        <end position="1199"/>
    </location>
</feature>
<gene>
    <name evidence="12" type="ORF">Ctob_005820</name>
</gene>
<dbReference type="Pfam" id="PF04515">
    <property type="entry name" value="Choline_transpo"/>
    <property type="match status" value="1"/>
</dbReference>
<keyword evidence="7" id="KW-1015">Disulfide bond</keyword>
<proteinExistence type="inferred from homology"/>
<comment type="caution">
    <text evidence="7">Lacks conserved residue(s) required for the propagation of feature annotation.</text>
</comment>
<feature type="transmembrane region" description="Helical" evidence="9">
    <location>
        <begin position="923"/>
        <end position="951"/>
    </location>
</feature>
<dbReference type="PROSITE" id="PS01186">
    <property type="entry name" value="EGF_2"/>
    <property type="match status" value="1"/>
</dbReference>
<dbReference type="OrthoDB" id="420519at2759"/>
<feature type="disulfide bond" evidence="7">
    <location>
        <begin position="375"/>
        <end position="384"/>
    </location>
</feature>
<dbReference type="AlphaFoldDB" id="A0A0M0JVR9"/>
<dbReference type="InterPro" id="IPR007603">
    <property type="entry name" value="Choline_transptr-like"/>
</dbReference>
<protein>
    <submittedName>
        <fullName evidence="12">Tenascin-x-like protein</fullName>
    </submittedName>
</protein>
<feature type="transmembrane region" description="Helical" evidence="9">
    <location>
        <begin position="814"/>
        <end position="840"/>
    </location>
</feature>
<feature type="transmembrane region" description="Helical" evidence="9">
    <location>
        <begin position="1081"/>
        <end position="1099"/>
    </location>
</feature>
<keyword evidence="6" id="KW-0325">Glycoprotein</keyword>
<evidence type="ECO:0000259" key="11">
    <source>
        <dbReference type="PROSITE" id="PS50026"/>
    </source>
</evidence>
<evidence type="ECO:0000256" key="2">
    <source>
        <dbReference type="ARBA" id="ARBA00007168"/>
    </source>
</evidence>
<keyword evidence="4 9" id="KW-1133">Transmembrane helix</keyword>
<feature type="domain" description="EGF-like" evidence="11">
    <location>
        <begin position="341"/>
        <end position="385"/>
    </location>
</feature>
<comment type="caution">
    <text evidence="12">The sequence shown here is derived from an EMBL/GenBank/DDBJ whole genome shotgun (WGS) entry which is preliminary data.</text>
</comment>
<comment type="similarity">
    <text evidence="2">Belongs to the CTL (choline transporter-like) family.</text>
</comment>
<evidence type="ECO:0000256" key="8">
    <source>
        <dbReference type="SAM" id="MobiDB-lite"/>
    </source>
</evidence>
<dbReference type="PROSITE" id="PS00022">
    <property type="entry name" value="EGF_1"/>
    <property type="match status" value="1"/>
</dbReference>
<evidence type="ECO:0000256" key="10">
    <source>
        <dbReference type="SAM" id="SignalP"/>
    </source>
</evidence>
<feature type="transmembrane region" description="Helical" evidence="9">
    <location>
        <begin position="1002"/>
        <end position="1024"/>
    </location>
</feature>
<evidence type="ECO:0000256" key="6">
    <source>
        <dbReference type="ARBA" id="ARBA00023180"/>
    </source>
</evidence>
<reference evidence="13" key="1">
    <citation type="journal article" date="2015" name="PLoS Genet.">
        <title>Genome Sequence and Transcriptome Analyses of Chrysochromulina tobin: Metabolic Tools for Enhanced Algal Fitness in the Prominent Order Prymnesiales (Haptophyceae).</title>
        <authorList>
            <person name="Hovde B.T."/>
            <person name="Deodato C.R."/>
            <person name="Hunsperger H.M."/>
            <person name="Ryken S.A."/>
            <person name="Yost W."/>
            <person name="Jha R.K."/>
            <person name="Patterson J."/>
            <person name="Monnat R.J. Jr."/>
            <person name="Barlow S.B."/>
            <person name="Starkenburg S.R."/>
            <person name="Cattolico R.A."/>
        </authorList>
    </citation>
    <scope>NUCLEOTIDE SEQUENCE</scope>
    <source>
        <strain evidence="13">CCMP291</strain>
    </source>
</reference>
<evidence type="ECO:0000256" key="5">
    <source>
        <dbReference type="ARBA" id="ARBA00023136"/>
    </source>
</evidence>
<evidence type="ECO:0000313" key="12">
    <source>
        <dbReference type="EMBL" id="KOO30665.1"/>
    </source>
</evidence>
<feature type="transmembrane region" description="Helical" evidence="9">
    <location>
        <begin position="478"/>
        <end position="502"/>
    </location>
</feature>
<evidence type="ECO:0000256" key="7">
    <source>
        <dbReference type="PROSITE-ProRule" id="PRU00076"/>
    </source>
</evidence>
<dbReference type="Gene3D" id="2.10.25.10">
    <property type="entry name" value="Laminin"/>
    <property type="match status" value="3"/>
</dbReference>
<dbReference type="GO" id="GO:0016020">
    <property type="term" value="C:membrane"/>
    <property type="evidence" value="ECO:0007669"/>
    <property type="project" value="UniProtKB-SubCell"/>
</dbReference>
<evidence type="ECO:0000256" key="9">
    <source>
        <dbReference type="SAM" id="Phobius"/>
    </source>
</evidence>
<dbReference type="GO" id="GO:0022857">
    <property type="term" value="F:transmembrane transporter activity"/>
    <property type="evidence" value="ECO:0007669"/>
    <property type="project" value="InterPro"/>
</dbReference>
<dbReference type="EMBL" id="JWZX01002184">
    <property type="protein sequence ID" value="KOO30665.1"/>
    <property type="molecule type" value="Genomic_DNA"/>
</dbReference>
<evidence type="ECO:0000256" key="4">
    <source>
        <dbReference type="ARBA" id="ARBA00022989"/>
    </source>
</evidence>
<organism evidence="12 13">
    <name type="scientific">Chrysochromulina tobinii</name>
    <dbReference type="NCBI Taxonomy" id="1460289"/>
    <lineage>
        <taxon>Eukaryota</taxon>
        <taxon>Haptista</taxon>
        <taxon>Haptophyta</taxon>
        <taxon>Prymnesiophyceae</taxon>
        <taxon>Prymnesiales</taxon>
        <taxon>Chrysochromulinaceae</taxon>
        <taxon>Chrysochromulina</taxon>
    </lineage>
</organism>
<feature type="signal peptide" evidence="10">
    <location>
        <begin position="1"/>
        <end position="29"/>
    </location>
</feature>
<dbReference type="PANTHER" id="PTHR12385:SF14">
    <property type="entry name" value="CHOLINE TRANSPORTER-LIKE 2"/>
    <property type="match status" value="1"/>
</dbReference>
<dbReference type="SMART" id="SM00181">
    <property type="entry name" value="EGF"/>
    <property type="match status" value="4"/>
</dbReference>
<dbReference type="Proteomes" id="UP000037460">
    <property type="component" value="Unassembled WGS sequence"/>
</dbReference>
<keyword evidence="13" id="KW-1185">Reference proteome</keyword>
<name>A0A0M0JVR9_9EUKA</name>
<dbReference type="PROSITE" id="PS50026">
    <property type="entry name" value="EGF_3"/>
    <property type="match status" value="1"/>
</dbReference>
<feature type="transmembrane region" description="Helical" evidence="9">
    <location>
        <begin position="1145"/>
        <end position="1169"/>
    </location>
</feature>
<accession>A0A0M0JVR9</accession>
<evidence type="ECO:0000256" key="1">
    <source>
        <dbReference type="ARBA" id="ARBA00004141"/>
    </source>
</evidence>
<keyword evidence="3 9" id="KW-0812">Transmembrane</keyword>
<sequence>MDSNRPTTRINSLLVILTALLSALLSSAAEYELGAQPGSPGERQPGAWVAHTTIAERVHRGSKTVVIKDCRGVKVGGRVRLSVGRAEEEEGSVAALHCPSPGGAHVPATPTSKAEAPCDLSALGWTSPDGLDGAADDAFRPLGASGAGKPVPARCQRLLAAASRVPGLAESYRSMRRTADKLRGGSPIQPDDASAAESFAAGHGATLAVAGVITLAATTLFEHAPEASVHSSVELSGADVAEVMPACPLGQGQTPCSGRGSCEGGACVCHEDFSGRACETGCAGGCGVFGTCQGSTCVCADGYGGANCNVSSCSGGCTEKGTFELICLCKSHFIGATCLVSIADCGTEGCNGNGDCVSAGVSAGSSGDGAGSCRCFPGYSGVHCETMSCPQNCTSSRLNGEQTTNGRCSASEGCVCKDGFSGPACNQECPHRCFGHGECTNGVCSCRDGYTDYDCSKLALQTPWEIVTEIFVGGLMGYYPVLLVMLLALLLLTCFCLSGYLVNRRLRRARPLNVNSLASRMGCFSCCGRRDEAPKKQNPLRGVRMCKDILCCLIFLSFTGLLIAIMAIGVAAGDWHSLVWDSDYMGNMCGTGGRGQKAFYPRIPIDLSEQPTVVATQQYWNLKLYAVCVNECPKQFNLNSPQMVTDYGWTNGEPNNPTTRAIKRLPGKRTLPQWISATPTSEFMNRCVPRIDGFSKYATMCAYPNCTMPDAVAAGAVCQTDSPQFGASWRMTNSAMRLACIVEAKETETMQYQLAASDDASAAALASIAEVVGGFFEVITSLQEGIYYILALGILAPIVVSVFYMILLYLCTKIIIYGLLLLLVGVEVFALLICFTRSGISIAGLSGADLISKATNKANQTIPDVIGAQLAAVEDGSNWIYTAGFWVLAVITVITLISIMLWRKKIAICAAIIKEATTVFKDVPTLLIFPILMSFLQVAVAFWFILGVIMLRTTKAEAYDLALSYANTTSVDPIGGMLRDISESGNLKIAMLAVHLYGFFVWYQWVAGVGWTSMSMTTSWWYYFKGDKENRQCLPLAKSMWLTLIFHTGSVAFAAFIIAFFDMLRVAVAYVQKQMEAQGQGSMIMKIAFFCVGCCLSCIRRTVKMISMYGLVFVASNGHSFCYACGQTCVFFITHAGQVTVNGIVIFLIRIISLLTAPLACAIIGFYLCEMNGNTVPMYPAIAIYIGAVLMTSACMNVFDCTITTIFVCCFEDQAKFNSQYMLQPHHKSLAAVFKRKPKKEAPEKAGLTKGEAPEVEA</sequence>
<keyword evidence="10" id="KW-0732">Signal</keyword>